<keyword evidence="2" id="KW-1185">Reference proteome</keyword>
<evidence type="ECO:0000256" key="1">
    <source>
        <dbReference type="SAM" id="SignalP"/>
    </source>
</evidence>
<feature type="signal peptide" evidence="1">
    <location>
        <begin position="1"/>
        <end position="21"/>
    </location>
</feature>
<protein>
    <submittedName>
        <fullName evidence="3">Uncharacterized protein</fullName>
    </submittedName>
</protein>
<dbReference type="WBParaSite" id="PSU_v2.g14228.t1">
    <property type="protein sequence ID" value="PSU_v2.g14228.t1"/>
    <property type="gene ID" value="PSU_v2.g14228"/>
</dbReference>
<keyword evidence="1" id="KW-0732">Signal</keyword>
<feature type="chain" id="PRO_5036698645" evidence="1">
    <location>
        <begin position="22"/>
        <end position="125"/>
    </location>
</feature>
<evidence type="ECO:0000313" key="3">
    <source>
        <dbReference type="WBParaSite" id="PSU_v2.g14228.t1"/>
    </source>
</evidence>
<organism evidence="2 3">
    <name type="scientific">Panagrolaimus superbus</name>
    <dbReference type="NCBI Taxonomy" id="310955"/>
    <lineage>
        <taxon>Eukaryota</taxon>
        <taxon>Metazoa</taxon>
        <taxon>Ecdysozoa</taxon>
        <taxon>Nematoda</taxon>
        <taxon>Chromadorea</taxon>
        <taxon>Rhabditida</taxon>
        <taxon>Tylenchina</taxon>
        <taxon>Panagrolaimomorpha</taxon>
        <taxon>Panagrolaimoidea</taxon>
        <taxon>Panagrolaimidae</taxon>
        <taxon>Panagrolaimus</taxon>
    </lineage>
</organism>
<reference evidence="3" key="1">
    <citation type="submission" date="2022-11" db="UniProtKB">
        <authorList>
            <consortium name="WormBaseParasite"/>
        </authorList>
    </citation>
    <scope>IDENTIFICATION</scope>
</reference>
<name>A0A914Y463_9BILA</name>
<dbReference type="Proteomes" id="UP000887577">
    <property type="component" value="Unplaced"/>
</dbReference>
<evidence type="ECO:0000313" key="2">
    <source>
        <dbReference type="Proteomes" id="UP000887577"/>
    </source>
</evidence>
<proteinExistence type="predicted"/>
<sequence length="125" mass="13151">MYHHLLLSLFVGLQIFHFSNGQACTTCGALPKMTAPPATGTASGDGSVTESIDAETGCKRYDVKCNAYGNKFVVMGANQQAIQLSQASKGQKTAVLLCNNSGEIEGCDLNDDSLTVTSVYCAYAT</sequence>
<dbReference type="AlphaFoldDB" id="A0A914Y463"/>
<accession>A0A914Y463</accession>